<feature type="chain" id="PRO_5004894278" evidence="2">
    <location>
        <begin position="25"/>
        <end position="174"/>
    </location>
</feature>
<dbReference type="Proteomes" id="UP000019277">
    <property type="component" value="Unassembled WGS sequence"/>
</dbReference>
<evidence type="ECO:0000313" key="3">
    <source>
        <dbReference type="EMBL" id="EWC60032.1"/>
    </source>
</evidence>
<keyword evidence="2" id="KW-0732">Signal</keyword>
<gene>
    <name evidence="3" type="ORF">UO65_4685</name>
</gene>
<organism evidence="3 4">
    <name type="scientific">Actinokineospora spheciospongiae</name>
    <dbReference type="NCBI Taxonomy" id="909613"/>
    <lineage>
        <taxon>Bacteria</taxon>
        <taxon>Bacillati</taxon>
        <taxon>Actinomycetota</taxon>
        <taxon>Actinomycetes</taxon>
        <taxon>Pseudonocardiales</taxon>
        <taxon>Pseudonocardiaceae</taxon>
        <taxon>Actinokineospora</taxon>
    </lineage>
</organism>
<dbReference type="STRING" id="909613.UO65_4685"/>
<evidence type="ECO:0000256" key="2">
    <source>
        <dbReference type="SAM" id="SignalP"/>
    </source>
</evidence>
<feature type="transmembrane region" description="Helical" evidence="1">
    <location>
        <begin position="145"/>
        <end position="166"/>
    </location>
</feature>
<keyword evidence="4" id="KW-1185">Reference proteome</keyword>
<feature type="signal peptide" evidence="2">
    <location>
        <begin position="1"/>
        <end position="24"/>
    </location>
</feature>
<keyword evidence="1" id="KW-1133">Transmembrane helix</keyword>
<sequence length="174" mass="18830">MRRVLTVLTAVLGLVLATAPLAQAYEPVNVVHTERVQIGPYALDVGFSAWPVRAMQSLDWTFAPVGGIADKSGTLSMTAPDQGKEARQRPMARHPRKLEVWGLDIKSLDSPGNWTIRFRVDGPQGPGEGALTSLNVLDQPGPPMALSWSLSTLPLVGLVAFLAVAWRRTRLVAQ</sequence>
<name>W7ITE4_9PSEU</name>
<proteinExistence type="predicted"/>
<keyword evidence="1" id="KW-0812">Transmembrane</keyword>
<dbReference type="RefSeq" id="WP_035286162.1">
    <property type="nucleotide sequence ID" value="NZ_AYXG01000177.1"/>
</dbReference>
<comment type="caution">
    <text evidence="3">The sequence shown here is derived from an EMBL/GenBank/DDBJ whole genome shotgun (WGS) entry which is preliminary data.</text>
</comment>
<keyword evidence="1" id="KW-0472">Membrane</keyword>
<dbReference type="OrthoDB" id="4717855at2"/>
<reference evidence="3 4" key="1">
    <citation type="journal article" date="2014" name="Genome Announc.">
        <title>Draft Genome Sequence of the Antitrypanosomally Active Sponge-Associated Bacterium Actinokineospora sp. Strain EG49.</title>
        <authorList>
            <person name="Harjes J."/>
            <person name="Ryu T."/>
            <person name="Abdelmohsen U.R."/>
            <person name="Moitinho-Silva L."/>
            <person name="Horn H."/>
            <person name="Ravasi T."/>
            <person name="Hentschel U."/>
        </authorList>
    </citation>
    <scope>NUCLEOTIDE SEQUENCE [LARGE SCALE GENOMIC DNA]</scope>
    <source>
        <strain evidence="3 4">EG49</strain>
    </source>
</reference>
<accession>W7ITE4</accession>
<dbReference type="eggNOG" id="ENOG5033VDU">
    <property type="taxonomic scope" value="Bacteria"/>
</dbReference>
<evidence type="ECO:0000256" key="1">
    <source>
        <dbReference type="SAM" id="Phobius"/>
    </source>
</evidence>
<evidence type="ECO:0000313" key="4">
    <source>
        <dbReference type="Proteomes" id="UP000019277"/>
    </source>
</evidence>
<dbReference type="AlphaFoldDB" id="W7ITE4"/>
<protein>
    <submittedName>
        <fullName evidence="3">Uncharacterized protein</fullName>
    </submittedName>
</protein>
<dbReference type="EMBL" id="AYXG01000177">
    <property type="protein sequence ID" value="EWC60032.1"/>
    <property type="molecule type" value="Genomic_DNA"/>
</dbReference>